<feature type="active site" description="Proton donor/acceptor" evidence="7">
    <location>
        <position position="182"/>
    </location>
</feature>
<evidence type="ECO:0000256" key="3">
    <source>
        <dbReference type="ARBA" id="ARBA00023239"/>
    </source>
</evidence>
<dbReference type="AlphaFoldDB" id="A0A9D2N8Z9"/>
<dbReference type="NCBIfam" id="TIGR00126">
    <property type="entry name" value="deoC"/>
    <property type="match status" value="1"/>
</dbReference>
<reference evidence="8" key="1">
    <citation type="journal article" date="2021" name="PeerJ">
        <title>Extensive microbial diversity within the chicken gut microbiome revealed by metagenomics and culture.</title>
        <authorList>
            <person name="Gilroy R."/>
            <person name="Ravi A."/>
            <person name="Getino M."/>
            <person name="Pursley I."/>
            <person name="Horton D.L."/>
            <person name="Alikhan N.F."/>
            <person name="Baker D."/>
            <person name="Gharbi K."/>
            <person name="Hall N."/>
            <person name="Watson M."/>
            <person name="Adriaenssens E.M."/>
            <person name="Foster-Nyarko E."/>
            <person name="Jarju S."/>
            <person name="Secka A."/>
            <person name="Antonio M."/>
            <person name="Oren A."/>
            <person name="Chaudhuri R.R."/>
            <person name="La Ragione R."/>
            <person name="Hildebrand F."/>
            <person name="Pallen M.J."/>
        </authorList>
    </citation>
    <scope>NUCLEOTIDE SEQUENCE</scope>
    <source>
        <strain evidence="8">CHK185-5351</strain>
    </source>
</reference>
<dbReference type="Pfam" id="PF01791">
    <property type="entry name" value="DeoC"/>
    <property type="match status" value="1"/>
</dbReference>
<dbReference type="EMBL" id="DWWU01000003">
    <property type="protein sequence ID" value="HJC14289.1"/>
    <property type="molecule type" value="Genomic_DNA"/>
</dbReference>
<proteinExistence type="inferred from homology"/>
<evidence type="ECO:0000256" key="7">
    <source>
        <dbReference type="HAMAP-Rule" id="MF_00114"/>
    </source>
</evidence>
<dbReference type="InterPro" id="IPR028581">
    <property type="entry name" value="DeoC_typeI"/>
</dbReference>
<dbReference type="PIRSF" id="PIRSF001357">
    <property type="entry name" value="DeoC"/>
    <property type="match status" value="1"/>
</dbReference>
<dbReference type="EC" id="4.1.2.4" evidence="7"/>
<dbReference type="CDD" id="cd00959">
    <property type="entry name" value="DeoC"/>
    <property type="match status" value="1"/>
</dbReference>
<dbReference type="GO" id="GO:0004139">
    <property type="term" value="F:deoxyribose-phosphate aldolase activity"/>
    <property type="evidence" value="ECO:0007669"/>
    <property type="project" value="UniProtKB-UniRule"/>
</dbReference>
<comment type="caution">
    <text evidence="8">The sequence shown here is derived from an EMBL/GenBank/DDBJ whole genome shotgun (WGS) entry which is preliminary data.</text>
</comment>
<keyword evidence="3 7" id="KW-0456">Lyase</keyword>
<dbReference type="InterPro" id="IPR013785">
    <property type="entry name" value="Aldolase_TIM"/>
</dbReference>
<dbReference type="InterPro" id="IPR002915">
    <property type="entry name" value="DeoC/FbaB/LacD_aldolase"/>
</dbReference>
<dbReference type="Proteomes" id="UP000823849">
    <property type="component" value="Unassembled WGS sequence"/>
</dbReference>
<comment type="similarity">
    <text evidence="1 7">Belongs to the DeoC/FbaB aldolase family. DeoC type 1 subfamily.</text>
</comment>
<reference evidence="8" key="2">
    <citation type="submission" date="2021-04" db="EMBL/GenBank/DDBJ databases">
        <authorList>
            <person name="Gilroy R."/>
        </authorList>
    </citation>
    <scope>NUCLEOTIDE SEQUENCE</scope>
    <source>
        <strain evidence="8">CHK185-5351</strain>
    </source>
</reference>
<dbReference type="SUPFAM" id="SSF51569">
    <property type="entry name" value="Aldolase"/>
    <property type="match status" value="1"/>
</dbReference>
<evidence type="ECO:0000256" key="1">
    <source>
        <dbReference type="ARBA" id="ARBA00010936"/>
    </source>
</evidence>
<dbReference type="GO" id="GO:0005737">
    <property type="term" value="C:cytoplasm"/>
    <property type="evidence" value="ECO:0007669"/>
    <property type="project" value="UniProtKB-SubCell"/>
</dbReference>
<comment type="catalytic activity">
    <reaction evidence="5 7">
        <text>2-deoxy-D-ribose 5-phosphate = D-glyceraldehyde 3-phosphate + acetaldehyde</text>
        <dbReference type="Rhea" id="RHEA:12821"/>
        <dbReference type="ChEBI" id="CHEBI:15343"/>
        <dbReference type="ChEBI" id="CHEBI:59776"/>
        <dbReference type="ChEBI" id="CHEBI:62877"/>
        <dbReference type="EC" id="4.1.2.4"/>
    </reaction>
</comment>
<evidence type="ECO:0000256" key="2">
    <source>
        <dbReference type="ARBA" id="ARBA00022490"/>
    </source>
</evidence>
<dbReference type="GO" id="GO:0016052">
    <property type="term" value="P:carbohydrate catabolic process"/>
    <property type="evidence" value="ECO:0007669"/>
    <property type="project" value="TreeGrafter"/>
</dbReference>
<comment type="subcellular location">
    <subcellularLocation>
        <location evidence="7">Cytoplasm</location>
    </subcellularLocation>
</comment>
<name>A0A9D2N8Z9_9FIRM</name>
<evidence type="ECO:0000313" key="8">
    <source>
        <dbReference type="EMBL" id="HJC14289.1"/>
    </source>
</evidence>
<dbReference type="GO" id="GO:0006018">
    <property type="term" value="P:2-deoxyribose 1-phosphate catabolic process"/>
    <property type="evidence" value="ECO:0007669"/>
    <property type="project" value="UniProtKB-UniRule"/>
</dbReference>
<keyword evidence="2 7" id="KW-0963">Cytoplasm</keyword>
<gene>
    <name evidence="7 8" type="primary">deoC</name>
    <name evidence="8" type="ORF">H9705_00470</name>
</gene>
<evidence type="ECO:0000256" key="6">
    <source>
        <dbReference type="ARBA" id="ARBA00056337"/>
    </source>
</evidence>
<dbReference type="HAMAP" id="MF_00114">
    <property type="entry name" value="DeoC_type1"/>
    <property type="match status" value="1"/>
</dbReference>
<sequence>MNATDILRHIDHTQLKATASWDDIQKLCEEAIQYGTASVCIPPCYVKRVRERFGRKPVICTVIGFPLGYATTGTKLAETREALENGADEFDMVINLSDVKNGMFDRVEEEIRALKEAVGEHILKVIVETCCLTEEEKIRLCGCVTRAGADYIKTSTGFGAKGAELSDILLFRSHIGGGVKIKAAGGIRSVEDMEAFLEAGADRLGTSSGIAVLRSAGRMEPLQNTEEGT</sequence>
<dbReference type="PANTHER" id="PTHR10889">
    <property type="entry name" value="DEOXYRIBOSE-PHOSPHATE ALDOLASE"/>
    <property type="match status" value="1"/>
</dbReference>
<accession>A0A9D2N8Z9</accession>
<evidence type="ECO:0000256" key="5">
    <source>
        <dbReference type="ARBA" id="ARBA00048791"/>
    </source>
</evidence>
<comment type="pathway">
    <text evidence="7">Carbohydrate degradation; 2-deoxy-D-ribose 1-phosphate degradation; D-glyceraldehyde 3-phosphate and acetaldehyde from 2-deoxy-alpha-D-ribose 1-phosphate: step 2/2.</text>
</comment>
<evidence type="ECO:0000256" key="4">
    <source>
        <dbReference type="ARBA" id="ARBA00023270"/>
    </source>
</evidence>
<dbReference type="Gene3D" id="3.20.20.70">
    <property type="entry name" value="Aldolase class I"/>
    <property type="match status" value="1"/>
</dbReference>
<feature type="active site" description="Proton donor/acceptor" evidence="7">
    <location>
        <position position="91"/>
    </location>
</feature>
<organism evidence="8 9">
    <name type="scientific">Candidatus Fusicatenibacter intestinigallinarum</name>
    <dbReference type="NCBI Taxonomy" id="2838598"/>
    <lineage>
        <taxon>Bacteria</taxon>
        <taxon>Bacillati</taxon>
        <taxon>Bacillota</taxon>
        <taxon>Clostridia</taxon>
        <taxon>Lachnospirales</taxon>
        <taxon>Lachnospiraceae</taxon>
        <taxon>Fusicatenibacter</taxon>
    </lineage>
</organism>
<evidence type="ECO:0000313" key="9">
    <source>
        <dbReference type="Proteomes" id="UP000823849"/>
    </source>
</evidence>
<dbReference type="PANTHER" id="PTHR10889:SF1">
    <property type="entry name" value="DEOXYRIBOSE-PHOSPHATE ALDOLASE"/>
    <property type="match status" value="1"/>
</dbReference>
<keyword evidence="4 7" id="KW-0704">Schiff base</keyword>
<dbReference type="FunFam" id="3.20.20.70:FF:000044">
    <property type="entry name" value="Deoxyribose-phosphate aldolase"/>
    <property type="match status" value="1"/>
</dbReference>
<dbReference type="SMART" id="SM01133">
    <property type="entry name" value="DeoC"/>
    <property type="match status" value="1"/>
</dbReference>
<comment type="function">
    <text evidence="6 7">Catalyzes a reversible aldol reaction between acetaldehyde and D-glyceraldehyde 3-phosphate to generate 2-deoxy-D-ribose 5-phosphate.</text>
</comment>
<dbReference type="InterPro" id="IPR011343">
    <property type="entry name" value="DeoC"/>
</dbReference>
<feature type="active site" description="Schiff-base intermediate with acetaldehyde" evidence="7">
    <location>
        <position position="153"/>
    </location>
</feature>
<dbReference type="GO" id="GO:0009264">
    <property type="term" value="P:deoxyribonucleotide catabolic process"/>
    <property type="evidence" value="ECO:0007669"/>
    <property type="project" value="UniProtKB-UniRule"/>
</dbReference>
<protein>
    <recommendedName>
        <fullName evidence="7">Deoxyribose-phosphate aldolase</fullName>
        <shortName evidence="7">DERA</shortName>
        <ecNumber evidence="7">4.1.2.4</ecNumber>
    </recommendedName>
    <alternativeName>
        <fullName evidence="7">2-deoxy-D-ribose 5-phosphate aldolase</fullName>
    </alternativeName>
    <alternativeName>
        <fullName evidence="7">Phosphodeoxyriboaldolase</fullName>
        <shortName evidence="7">Deoxyriboaldolase</shortName>
    </alternativeName>
</protein>